<dbReference type="Proteomes" id="UP000648352">
    <property type="component" value="Unassembled WGS sequence"/>
</dbReference>
<name>A0ABR8S1M5_9MICO</name>
<accession>A0ABR8S1M5</accession>
<protein>
    <submittedName>
        <fullName evidence="1">Uncharacterized protein</fullName>
    </submittedName>
</protein>
<evidence type="ECO:0000313" key="1">
    <source>
        <dbReference type="EMBL" id="MBD7957376.1"/>
    </source>
</evidence>
<gene>
    <name evidence="1" type="ORF">H9651_06975</name>
</gene>
<reference evidence="1 2" key="1">
    <citation type="submission" date="2020-08" db="EMBL/GenBank/DDBJ databases">
        <title>A Genomic Blueprint of the Chicken Gut Microbiome.</title>
        <authorList>
            <person name="Gilroy R."/>
            <person name="Ravi A."/>
            <person name="Getino M."/>
            <person name="Pursley I."/>
            <person name="Horton D.L."/>
            <person name="Alikhan N.-F."/>
            <person name="Baker D."/>
            <person name="Gharbi K."/>
            <person name="Hall N."/>
            <person name="Watson M."/>
            <person name="Adriaenssens E.M."/>
            <person name="Foster-Nyarko E."/>
            <person name="Jarju S."/>
            <person name="Secka A."/>
            <person name="Antonio M."/>
            <person name="Oren A."/>
            <person name="Chaudhuri R."/>
            <person name="La Ragione R.M."/>
            <person name="Hildebrand F."/>
            <person name="Pallen M.J."/>
        </authorList>
    </citation>
    <scope>NUCLEOTIDE SEQUENCE [LARGE SCALE GENOMIC DNA]</scope>
    <source>
        <strain evidence="1 2">Sa4CUA7</strain>
    </source>
</reference>
<dbReference type="RefSeq" id="WP_191718584.1">
    <property type="nucleotide sequence ID" value="NZ_JACSQP010000004.1"/>
</dbReference>
<keyword evidence="2" id="KW-1185">Reference proteome</keyword>
<proteinExistence type="predicted"/>
<evidence type="ECO:0000313" key="2">
    <source>
        <dbReference type="Proteomes" id="UP000648352"/>
    </source>
</evidence>
<comment type="caution">
    <text evidence="1">The sequence shown here is derived from an EMBL/GenBank/DDBJ whole genome shotgun (WGS) entry which is preliminary data.</text>
</comment>
<sequence>MTQLLGPKALRALLFVETLNAQGTHPTKSDVNAFIEARTNLFDFDPYTDGLYPRTVDYLIDARLLTYSGRRLTLTSAGTAILRAAMADSSSTGRTQPIEVVGRMTDPFVYAELLARIDDVADALVIDPYLHPSDLAALLRLSNVRRILTRDTRINGMTKSDRAQKLKIALGAHPETQLRFASAGSRELHDRLILPARGGEALILGTSLGGTQLTVVTRIGEDPTSALRTHYNSVWDGGAPVEPITREPED</sequence>
<dbReference type="EMBL" id="JACSQP010000004">
    <property type="protein sequence ID" value="MBD7957376.1"/>
    <property type="molecule type" value="Genomic_DNA"/>
</dbReference>
<organism evidence="1 2">
    <name type="scientific">Microbacterium pullorum</name>
    <dbReference type="NCBI Taxonomy" id="2762236"/>
    <lineage>
        <taxon>Bacteria</taxon>
        <taxon>Bacillati</taxon>
        <taxon>Actinomycetota</taxon>
        <taxon>Actinomycetes</taxon>
        <taxon>Micrococcales</taxon>
        <taxon>Microbacteriaceae</taxon>
        <taxon>Microbacterium</taxon>
    </lineage>
</organism>